<evidence type="ECO:0000259" key="6">
    <source>
        <dbReference type="PROSITE" id="PS50255"/>
    </source>
</evidence>
<dbReference type="PROSITE" id="PS51349">
    <property type="entry name" value="FMN_HYDROXY_ACID_DH_2"/>
    <property type="match status" value="1"/>
</dbReference>
<dbReference type="PRINTS" id="PR00363">
    <property type="entry name" value="CYTOCHROMEB5"/>
</dbReference>
<comment type="cofactor">
    <cofactor evidence="1">
        <name>FMN</name>
        <dbReference type="ChEBI" id="CHEBI:58210"/>
    </cofactor>
</comment>
<dbReference type="Pfam" id="PF00173">
    <property type="entry name" value="Cyt-b5"/>
    <property type="match status" value="1"/>
</dbReference>
<dbReference type="InterPro" id="IPR008259">
    <property type="entry name" value="FMN_hydac_DH_AS"/>
</dbReference>
<evidence type="ECO:0000256" key="1">
    <source>
        <dbReference type="ARBA" id="ARBA00001917"/>
    </source>
</evidence>
<accession>A0A6A6IFS9</accession>
<gene>
    <name evidence="8" type="ORF">BU26DRAFT_456705</name>
</gene>
<keyword evidence="5" id="KW-0408">Iron</keyword>
<feature type="domain" description="Cytochrome b5 heme-binding" evidence="6">
    <location>
        <begin position="5"/>
        <end position="81"/>
    </location>
</feature>
<dbReference type="GO" id="GO:0020037">
    <property type="term" value="F:heme binding"/>
    <property type="evidence" value="ECO:0007669"/>
    <property type="project" value="InterPro"/>
</dbReference>
<dbReference type="InterPro" id="IPR000262">
    <property type="entry name" value="FMN-dep_DH"/>
</dbReference>
<proteinExistence type="predicted"/>
<dbReference type="SMART" id="SM01117">
    <property type="entry name" value="Cyt-b5"/>
    <property type="match status" value="1"/>
</dbReference>
<dbReference type="GO" id="GO:0046872">
    <property type="term" value="F:metal ion binding"/>
    <property type="evidence" value="ECO:0007669"/>
    <property type="project" value="UniProtKB-KW"/>
</dbReference>
<dbReference type="Gene3D" id="3.20.20.70">
    <property type="entry name" value="Aldolase class I"/>
    <property type="match status" value="1"/>
</dbReference>
<dbReference type="Pfam" id="PF01070">
    <property type="entry name" value="FMN_dh"/>
    <property type="match status" value="1"/>
</dbReference>
<dbReference type="GeneID" id="54578249"/>
<feature type="domain" description="FMN hydroxy acid dehydrogenase" evidence="7">
    <location>
        <begin position="109"/>
        <end position="486"/>
    </location>
</feature>
<dbReference type="AlphaFoldDB" id="A0A6A6IFS9"/>
<dbReference type="EMBL" id="ML987195">
    <property type="protein sequence ID" value="KAF2248938.1"/>
    <property type="molecule type" value="Genomic_DNA"/>
</dbReference>
<evidence type="ECO:0000256" key="3">
    <source>
        <dbReference type="ARBA" id="ARBA00022723"/>
    </source>
</evidence>
<dbReference type="OrthoDB" id="1925334at2759"/>
<dbReference type="PROSITE" id="PS00191">
    <property type="entry name" value="CYTOCHROME_B5_1"/>
    <property type="match status" value="1"/>
</dbReference>
<dbReference type="PROSITE" id="PS00557">
    <property type="entry name" value="FMN_HYDROXY_ACID_DH_1"/>
    <property type="match status" value="1"/>
</dbReference>
<dbReference type="CDD" id="cd02922">
    <property type="entry name" value="FCB2_FMN"/>
    <property type="match status" value="1"/>
</dbReference>
<name>A0A6A6IFS9_9PLEO</name>
<dbReference type="PROSITE" id="PS50255">
    <property type="entry name" value="CYTOCHROME_B5_2"/>
    <property type="match status" value="1"/>
</dbReference>
<dbReference type="RefSeq" id="XP_033683942.1">
    <property type="nucleotide sequence ID" value="XM_033824919.1"/>
</dbReference>
<evidence type="ECO:0000313" key="9">
    <source>
        <dbReference type="Proteomes" id="UP000800094"/>
    </source>
</evidence>
<dbReference type="GO" id="GO:0016491">
    <property type="term" value="F:oxidoreductase activity"/>
    <property type="evidence" value="ECO:0007669"/>
    <property type="project" value="UniProtKB-KW"/>
</dbReference>
<keyword evidence="2" id="KW-0349">Heme</keyword>
<reference evidence="8" key="1">
    <citation type="journal article" date="2020" name="Stud. Mycol.">
        <title>101 Dothideomycetes genomes: a test case for predicting lifestyles and emergence of pathogens.</title>
        <authorList>
            <person name="Haridas S."/>
            <person name="Albert R."/>
            <person name="Binder M."/>
            <person name="Bloem J."/>
            <person name="Labutti K."/>
            <person name="Salamov A."/>
            <person name="Andreopoulos B."/>
            <person name="Baker S."/>
            <person name="Barry K."/>
            <person name="Bills G."/>
            <person name="Bluhm B."/>
            <person name="Cannon C."/>
            <person name="Castanera R."/>
            <person name="Culley D."/>
            <person name="Daum C."/>
            <person name="Ezra D."/>
            <person name="Gonzalez J."/>
            <person name="Henrissat B."/>
            <person name="Kuo A."/>
            <person name="Liang C."/>
            <person name="Lipzen A."/>
            <person name="Lutzoni F."/>
            <person name="Magnuson J."/>
            <person name="Mondo S."/>
            <person name="Nolan M."/>
            <person name="Ohm R."/>
            <person name="Pangilinan J."/>
            <person name="Park H.-J."/>
            <person name="Ramirez L."/>
            <person name="Alfaro M."/>
            <person name="Sun H."/>
            <person name="Tritt A."/>
            <person name="Yoshinaga Y."/>
            <person name="Zwiers L.-H."/>
            <person name="Turgeon B."/>
            <person name="Goodwin S."/>
            <person name="Spatafora J."/>
            <person name="Crous P."/>
            <person name="Grigoriev I."/>
        </authorList>
    </citation>
    <scope>NUCLEOTIDE SEQUENCE</scope>
    <source>
        <strain evidence="8">CBS 122368</strain>
    </source>
</reference>
<dbReference type="InterPro" id="IPR037458">
    <property type="entry name" value="L-MDH/L-LDH_FMN-bd"/>
</dbReference>
<dbReference type="Proteomes" id="UP000800094">
    <property type="component" value="Unassembled WGS sequence"/>
</dbReference>
<evidence type="ECO:0000256" key="2">
    <source>
        <dbReference type="ARBA" id="ARBA00022617"/>
    </source>
</evidence>
<keyword evidence="4" id="KW-0560">Oxidoreductase</keyword>
<evidence type="ECO:0000256" key="5">
    <source>
        <dbReference type="ARBA" id="ARBA00023004"/>
    </source>
</evidence>
<dbReference type="Gene3D" id="3.10.120.10">
    <property type="entry name" value="Cytochrome b5-like heme/steroid binding domain"/>
    <property type="match status" value="1"/>
</dbReference>
<dbReference type="InterPro" id="IPR018506">
    <property type="entry name" value="Cyt_B5_heme-BS"/>
</dbReference>
<dbReference type="SUPFAM" id="SSF55856">
    <property type="entry name" value="Cytochrome b5-like heme/steroid binding domain"/>
    <property type="match status" value="1"/>
</dbReference>
<dbReference type="InterPro" id="IPR013785">
    <property type="entry name" value="Aldolase_TIM"/>
</dbReference>
<evidence type="ECO:0000256" key="4">
    <source>
        <dbReference type="ARBA" id="ARBA00023002"/>
    </source>
</evidence>
<keyword evidence="3" id="KW-0479">Metal-binding</keyword>
<organism evidence="8 9">
    <name type="scientific">Trematosphaeria pertusa</name>
    <dbReference type="NCBI Taxonomy" id="390896"/>
    <lineage>
        <taxon>Eukaryota</taxon>
        <taxon>Fungi</taxon>
        <taxon>Dikarya</taxon>
        <taxon>Ascomycota</taxon>
        <taxon>Pezizomycotina</taxon>
        <taxon>Dothideomycetes</taxon>
        <taxon>Pleosporomycetidae</taxon>
        <taxon>Pleosporales</taxon>
        <taxon>Massarineae</taxon>
        <taxon>Trematosphaeriaceae</taxon>
        <taxon>Trematosphaeria</taxon>
    </lineage>
</organism>
<evidence type="ECO:0000313" key="8">
    <source>
        <dbReference type="EMBL" id="KAF2248938.1"/>
    </source>
</evidence>
<dbReference type="InterPro" id="IPR037396">
    <property type="entry name" value="FMN_HAD"/>
</dbReference>
<evidence type="ECO:0000259" key="7">
    <source>
        <dbReference type="PROSITE" id="PS51349"/>
    </source>
</evidence>
<sequence>MSGSMAAIDGAEVAKHNTKRSCWIVLDSKVYDVTSFLSKHPGGAAIILKQAGTDATEEFKKYHPLDYVNDLPPGSLLGPVDPNTFGELRTAKEEKATSASNADTEKEIPHPTLCVSCADFKKAAKAVMPRKSYIYASTSANTGHSLRTNLDDWGRINFRPRVMRDVGDVDTRRAIFGHSSLYPFYISPMGTLGAIHSGAEPEMVRGAVRKGAHMVVSTASSKSAEQIMQTFHDEQTRLKNASPTQLFYQFYMPVDRKRAVALMHIVKKCGYKGLWITVDTPVLGKRTADRVLQAEETLAVGLEEESTAEWEAAEENAFSPAFGGRVVAGQLSPHTTWRDLAWIRKEWDGPIVLKGIQCAEDAKLACEYGCDGILLSNHGGRQLHTAPSALMTLLEIRTYCPEIIGKMEIFLDGGLRDGSDVLKALCLGATAVGVGRPFLYALAAYGSKGVERCVDVLADELALGMRLLGVTALDQLRPEMVNASRLLNEMWRPEAAGLKSRL</sequence>
<dbReference type="PANTHER" id="PTHR10578:SF104">
    <property type="entry name" value="CYTOCHROME B2, MITOCHONDRIAL-RELATED"/>
    <property type="match status" value="1"/>
</dbReference>
<keyword evidence="9" id="KW-1185">Reference proteome</keyword>
<protein>
    <submittedName>
        <fullName evidence="8">L-lactate dehydrogenase</fullName>
    </submittedName>
</protein>
<dbReference type="InterPro" id="IPR001199">
    <property type="entry name" value="Cyt_B5-like_heme/steroid-bd"/>
</dbReference>
<dbReference type="SUPFAM" id="SSF51395">
    <property type="entry name" value="FMN-linked oxidoreductases"/>
    <property type="match status" value="1"/>
</dbReference>
<dbReference type="PANTHER" id="PTHR10578">
    <property type="entry name" value="S -2-HYDROXY-ACID OXIDASE-RELATED"/>
    <property type="match status" value="1"/>
</dbReference>
<dbReference type="InterPro" id="IPR036400">
    <property type="entry name" value="Cyt_B5-like_heme/steroid_sf"/>
</dbReference>